<evidence type="ECO:0000256" key="6">
    <source>
        <dbReference type="PROSITE-ProRule" id="PRU00309"/>
    </source>
</evidence>
<dbReference type="SMART" id="SM00692">
    <property type="entry name" value="DM3"/>
    <property type="match status" value="1"/>
</dbReference>
<keyword evidence="4" id="KW-0862">Zinc</keyword>
<comment type="cofactor">
    <cofactor evidence="1">
        <name>a divalent metal cation</name>
        <dbReference type="ChEBI" id="CHEBI:60240"/>
    </cofactor>
</comment>
<dbReference type="Pfam" id="PF05485">
    <property type="entry name" value="THAP"/>
    <property type="match status" value="1"/>
</dbReference>
<evidence type="ECO:0000313" key="9">
    <source>
        <dbReference type="EMBL" id="KAF1373375.1"/>
    </source>
</evidence>
<protein>
    <recommendedName>
        <fullName evidence="8">THAP-type domain-containing protein</fullName>
    </recommendedName>
</protein>
<sequence>MRKSYKFQRREGTTAEHCCVPLCSSSAKFNSSLSFHTFPSDHQQRQKWIVKIRREKFVISHHTRVCSRHFVSEDVVEPAAEGGRRRLKPGAVPVLFPWNNFSLGKVRLGVQERISARPERMETDKVAGTLCANDHDYCSRPDPAFVDLMVSENESLRDEVAQLRQQLEQLSLTQRFGLQRFGGSDRHSFLHKVIEPSLQYMVWVTRTRTADGDSARQSTAMVQTQAIQAVDELFLSLNYLALGLKQKDLADRYGRIWIPQNKISEHLPAEFKDYPDITVILDCTELRCQTPSSPLLQSEVYSSYKSHCTLKGMIGMAPHGAVTFVSSLFAGSVSDKQILVESGLCKLLRPDMAIMVDRGFLVDDCVPCKVYRPAFSPEDLKCQQTRSGRPSLLHALGCMLSG</sequence>
<evidence type="ECO:0000256" key="2">
    <source>
        <dbReference type="ARBA" id="ARBA00022723"/>
    </source>
</evidence>
<dbReference type="GO" id="GO:0003677">
    <property type="term" value="F:DNA binding"/>
    <property type="evidence" value="ECO:0007669"/>
    <property type="project" value="UniProtKB-UniRule"/>
</dbReference>
<keyword evidence="10" id="KW-1185">Reference proteome</keyword>
<dbReference type="SMART" id="SM00980">
    <property type="entry name" value="THAP"/>
    <property type="match status" value="1"/>
</dbReference>
<dbReference type="SUPFAM" id="SSF57716">
    <property type="entry name" value="Glucocorticoid receptor-like (DNA-binding domain)"/>
    <property type="match status" value="1"/>
</dbReference>
<evidence type="ECO:0000256" key="7">
    <source>
        <dbReference type="SAM" id="Coils"/>
    </source>
</evidence>
<dbReference type="PROSITE" id="PS50950">
    <property type="entry name" value="ZF_THAP"/>
    <property type="match status" value="1"/>
</dbReference>
<reference evidence="9 10" key="1">
    <citation type="submission" date="2019-06" db="EMBL/GenBank/DDBJ databases">
        <title>A chromosome-scale genome assembly of the European perch, Perca fluviatilis.</title>
        <authorList>
            <person name="Roques C."/>
            <person name="Zahm M."/>
            <person name="Cabau C."/>
            <person name="Klopp C."/>
            <person name="Bouchez O."/>
            <person name="Donnadieu C."/>
            <person name="Kuhl H."/>
            <person name="Gislard M."/>
            <person name="Guendouz S."/>
            <person name="Journot L."/>
            <person name="Haffray P."/>
            <person name="Bestin A."/>
            <person name="Morvezen R."/>
            <person name="Feron R."/>
            <person name="Wen M."/>
            <person name="Jouanno E."/>
            <person name="Herpin A."/>
            <person name="Schartl M."/>
            <person name="Postlethwait J."/>
            <person name="Schaerlinger B."/>
            <person name="Chardard D."/>
            <person name="Lecocq T."/>
            <person name="Poncet C."/>
            <person name="Jaffrelo L."/>
            <person name="Lampietro C."/>
            <person name="Guiguen Y."/>
        </authorList>
    </citation>
    <scope>NUCLEOTIDE SEQUENCE [LARGE SCALE GENOMIC DNA]</scope>
    <source>
        <tissue evidence="9">Blood</tissue>
    </source>
</reference>
<name>A0A6A5E2S7_PERFL</name>
<keyword evidence="5 6" id="KW-0238">DNA-binding</keyword>
<keyword evidence="2" id="KW-0479">Metal-binding</keyword>
<feature type="domain" description="THAP-type" evidence="8">
    <location>
        <begin position="14"/>
        <end position="96"/>
    </location>
</feature>
<accession>A0A6A5E2S7</accession>
<evidence type="ECO:0000256" key="5">
    <source>
        <dbReference type="ARBA" id="ARBA00023125"/>
    </source>
</evidence>
<dbReference type="GO" id="GO:0008270">
    <property type="term" value="F:zinc ion binding"/>
    <property type="evidence" value="ECO:0007669"/>
    <property type="project" value="UniProtKB-KW"/>
</dbReference>
<evidence type="ECO:0000313" key="10">
    <source>
        <dbReference type="Proteomes" id="UP000465112"/>
    </source>
</evidence>
<dbReference type="Gene3D" id="6.20.210.20">
    <property type="entry name" value="THAP domain"/>
    <property type="match status" value="1"/>
</dbReference>
<feature type="coiled-coil region" evidence="7">
    <location>
        <begin position="146"/>
        <end position="173"/>
    </location>
</feature>
<dbReference type="PANTHER" id="PTHR23080:SF133">
    <property type="entry name" value="SI:CH211-262I1.5-RELATED"/>
    <property type="match status" value="1"/>
</dbReference>
<evidence type="ECO:0000256" key="4">
    <source>
        <dbReference type="ARBA" id="ARBA00022833"/>
    </source>
</evidence>
<organism evidence="9 10">
    <name type="scientific">Perca fluviatilis</name>
    <name type="common">European perch</name>
    <dbReference type="NCBI Taxonomy" id="8168"/>
    <lineage>
        <taxon>Eukaryota</taxon>
        <taxon>Metazoa</taxon>
        <taxon>Chordata</taxon>
        <taxon>Craniata</taxon>
        <taxon>Vertebrata</taxon>
        <taxon>Euteleostomi</taxon>
        <taxon>Actinopterygii</taxon>
        <taxon>Neopterygii</taxon>
        <taxon>Teleostei</taxon>
        <taxon>Neoteleostei</taxon>
        <taxon>Acanthomorphata</taxon>
        <taxon>Eupercaria</taxon>
        <taxon>Perciformes</taxon>
        <taxon>Percoidei</taxon>
        <taxon>Percidae</taxon>
        <taxon>Percinae</taxon>
        <taxon>Perca</taxon>
    </lineage>
</organism>
<dbReference type="InterPro" id="IPR038441">
    <property type="entry name" value="THAP_Znf_sf"/>
</dbReference>
<gene>
    <name evidence="9" type="ORF">PFLUV_G00259910</name>
</gene>
<evidence type="ECO:0000256" key="1">
    <source>
        <dbReference type="ARBA" id="ARBA00001968"/>
    </source>
</evidence>
<keyword evidence="7" id="KW-0175">Coiled coil</keyword>
<evidence type="ECO:0000259" key="8">
    <source>
        <dbReference type="PROSITE" id="PS50950"/>
    </source>
</evidence>
<dbReference type="Pfam" id="PF13359">
    <property type="entry name" value="DDE_Tnp_4"/>
    <property type="match status" value="1"/>
</dbReference>
<comment type="caution">
    <text evidence="9">The sequence shown here is derived from an EMBL/GenBank/DDBJ whole genome shotgun (WGS) entry which is preliminary data.</text>
</comment>
<proteinExistence type="predicted"/>
<keyword evidence="3 6" id="KW-0863">Zinc-finger</keyword>
<dbReference type="InterPro" id="IPR006612">
    <property type="entry name" value="THAP_Znf"/>
</dbReference>
<evidence type="ECO:0000256" key="3">
    <source>
        <dbReference type="ARBA" id="ARBA00022771"/>
    </source>
</evidence>
<dbReference type="InterPro" id="IPR027806">
    <property type="entry name" value="HARBI1_dom"/>
</dbReference>
<dbReference type="AlphaFoldDB" id="A0A6A5E2S7"/>
<dbReference type="PANTHER" id="PTHR23080">
    <property type="entry name" value="THAP DOMAIN PROTEIN"/>
    <property type="match status" value="1"/>
</dbReference>
<dbReference type="Proteomes" id="UP000465112">
    <property type="component" value="Chromosome 22"/>
</dbReference>
<dbReference type="EMBL" id="VHII01000022">
    <property type="protein sequence ID" value="KAF1373375.1"/>
    <property type="molecule type" value="Genomic_DNA"/>
</dbReference>